<evidence type="ECO:0000259" key="8">
    <source>
        <dbReference type="Pfam" id="PF00501"/>
    </source>
</evidence>
<dbReference type="Pfam" id="PF00501">
    <property type="entry name" value="AMP-binding"/>
    <property type="match status" value="1"/>
</dbReference>
<dbReference type="CDD" id="cd05936">
    <property type="entry name" value="FC-FACS_FadD_like"/>
    <property type="match status" value="1"/>
</dbReference>
<evidence type="ECO:0000313" key="11">
    <source>
        <dbReference type="Proteomes" id="UP001549313"/>
    </source>
</evidence>
<evidence type="ECO:0000256" key="1">
    <source>
        <dbReference type="ARBA" id="ARBA00004170"/>
    </source>
</evidence>
<dbReference type="InterPro" id="IPR045851">
    <property type="entry name" value="AMP-bd_C_sf"/>
</dbReference>
<evidence type="ECO:0000313" key="10">
    <source>
        <dbReference type="EMBL" id="MET4683977.1"/>
    </source>
</evidence>
<dbReference type="RefSeq" id="WP_354088929.1">
    <property type="nucleotide sequence ID" value="NZ_JBEPTF010000002.1"/>
</dbReference>
<dbReference type="Pfam" id="PF13193">
    <property type="entry name" value="AMP-binding_C"/>
    <property type="match status" value="1"/>
</dbReference>
<feature type="domain" description="AMP-dependent synthetase/ligase" evidence="8">
    <location>
        <begin position="57"/>
        <end position="452"/>
    </location>
</feature>
<name>A0ABV2RBP0_9CAUL</name>
<dbReference type="InterPro" id="IPR020845">
    <property type="entry name" value="AMP-binding_CS"/>
</dbReference>
<dbReference type="InterPro" id="IPR000873">
    <property type="entry name" value="AMP-dep_synth/lig_dom"/>
</dbReference>
<proteinExistence type="predicted"/>
<dbReference type="Gene3D" id="3.40.50.12780">
    <property type="entry name" value="N-terminal domain of ligase-like"/>
    <property type="match status" value="1"/>
</dbReference>
<comment type="subcellular location">
    <subcellularLocation>
        <location evidence="1">Membrane</location>
        <topology evidence="1">Peripheral membrane protein</topology>
    </subcellularLocation>
</comment>
<dbReference type="EC" id="6.2.1.3" evidence="5"/>
<organism evidence="10 11">
    <name type="scientific">Brevundimonas faecalis</name>
    <dbReference type="NCBI Taxonomy" id="947378"/>
    <lineage>
        <taxon>Bacteria</taxon>
        <taxon>Pseudomonadati</taxon>
        <taxon>Pseudomonadota</taxon>
        <taxon>Alphaproteobacteria</taxon>
        <taxon>Caulobacterales</taxon>
        <taxon>Caulobacteraceae</taxon>
        <taxon>Brevundimonas</taxon>
    </lineage>
</organism>
<evidence type="ECO:0000259" key="9">
    <source>
        <dbReference type="Pfam" id="PF13193"/>
    </source>
</evidence>
<evidence type="ECO:0000256" key="3">
    <source>
        <dbReference type="ARBA" id="ARBA00022598"/>
    </source>
</evidence>
<dbReference type="Gene3D" id="3.30.300.30">
    <property type="match status" value="1"/>
</dbReference>
<dbReference type="SUPFAM" id="SSF56801">
    <property type="entry name" value="Acetyl-CoA synthetase-like"/>
    <property type="match status" value="1"/>
</dbReference>
<gene>
    <name evidence="10" type="ORF">ABIE19_001907</name>
</gene>
<dbReference type="EMBL" id="JBEPTF010000002">
    <property type="protein sequence ID" value="MET4683977.1"/>
    <property type="molecule type" value="Genomic_DNA"/>
</dbReference>
<dbReference type="PANTHER" id="PTHR43767">
    <property type="entry name" value="LONG-CHAIN-FATTY-ACID--COA LIGASE"/>
    <property type="match status" value="1"/>
</dbReference>
<evidence type="ECO:0000256" key="6">
    <source>
        <dbReference type="ARBA" id="ARBA00039545"/>
    </source>
</evidence>
<dbReference type="GO" id="GO:0004467">
    <property type="term" value="F:long-chain fatty acid-CoA ligase activity"/>
    <property type="evidence" value="ECO:0007669"/>
    <property type="project" value="UniProtKB-EC"/>
</dbReference>
<feature type="domain" description="AMP-binding enzyme C-terminal" evidence="9">
    <location>
        <begin position="503"/>
        <end position="578"/>
    </location>
</feature>
<comment type="caution">
    <text evidence="10">The sequence shown here is derived from an EMBL/GenBank/DDBJ whole genome shotgun (WGS) entry which is preliminary data.</text>
</comment>
<dbReference type="PROSITE" id="PS00455">
    <property type="entry name" value="AMP_BINDING"/>
    <property type="match status" value="1"/>
</dbReference>
<dbReference type="PANTHER" id="PTHR43767:SF8">
    <property type="entry name" value="LONG-CHAIN-FATTY-ACID--COA LIGASE"/>
    <property type="match status" value="1"/>
</dbReference>
<keyword evidence="11" id="KW-1185">Reference proteome</keyword>
<evidence type="ECO:0000256" key="5">
    <source>
        <dbReference type="ARBA" id="ARBA00026121"/>
    </source>
</evidence>
<keyword evidence="4" id="KW-0472">Membrane</keyword>
<reference evidence="10 11" key="1">
    <citation type="submission" date="2024-06" db="EMBL/GenBank/DDBJ databases">
        <title>Sorghum-associated microbial communities from plants grown in Nebraska, USA.</title>
        <authorList>
            <person name="Schachtman D."/>
        </authorList>
    </citation>
    <scope>NUCLEOTIDE SEQUENCE [LARGE SCALE GENOMIC DNA]</scope>
    <source>
        <strain evidence="10 11">2814</strain>
    </source>
</reference>
<comment type="pathway">
    <text evidence="2">Lipid metabolism; fatty acid beta-oxidation.</text>
</comment>
<evidence type="ECO:0000256" key="4">
    <source>
        <dbReference type="ARBA" id="ARBA00023136"/>
    </source>
</evidence>
<evidence type="ECO:0000256" key="7">
    <source>
        <dbReference type="ARBA" id="ARBA00042773"/>
    </source>
</evidence>
<dbReference type="InterPro" id="IPR050237">
    <property type="entry name" value="ATP-dep_AMP-bd_enzyme"/>
</dbReference>
<protein>
    <recommendedName>
        <fullName evidence="6">Long-chain-fatty-acid--CoA ligase</fullName>
        <ecNumber evidence="5">6.2.1.3</ecNumber>
    </recommendedName>
    <alternativeName>
        <fullName evidence="7">Long-chain acyl-CoA synthetase</fullName>
    </alternativeName>
</protein>
<evidence type="ECO:0000256" key="2">
    <source>
        <dbReference type="ARBA" id="ARBA00005005"/>
    </source>
</evidence>
<keyword evidence="3 10" id="KW-0436">Ligase</keyword>
<dbReference type="InterPro" id="IPR042099">
    <property type="entry name" value="ANL_N_sf"/>
</dbReference>
<dbReference type="Proteomes" id="UP001549313">
    <property type="component" value="Unassembled WGS sequence"/>
</dbReference>
<dbReference type="InterPro" id="IPR025110">
    <property type="entry name" value="AMP-bd_C"/>
</dbReference>
<sequence length="586" mass="64436">MSGAVEETAVAQVSVAASAEDMDRLWAERFWTKRYRSGVPAVIDDELARWTSVPQMFEADSRKFTDRPGYVSLGSAVTYGDMLTAAKGFGAWLQSVGVRPGERVALMMPNCLQYPAALFGVLFAGAVVVNVNPLYTPRELHHQLKDSGAVAIVAMDMFARTLELAREGTDLRHVVVTSMGDMMGGLKGVAVSAMMRHVQKMVPAYRLPDAHGWTSVMRKGRRRVLTPVEVRPEDVAFLQYTGGTSGVAKGAMLTHRNILANTIQGRVWLLDQIDQTAPLGNVTMLPLYHIFSLTANLMMFTGAGGRNILIANPRDAKRVEWILRKERFVGMTGLNTLFSSLLKTEAFRNRDFSDLRLTIAGGMATQRVVAEEWQAVTGAPLIDGYGLTETSPVVCIGRVDLANPQDMGFDGTVGLPVPSTEVRMRREDGSWAGIDEEGELCVRGPQVMLGYWKRPDETAKVLSEDGWLSTGDVGVMQADGRVRLVDRIKDMILVSGFNVYPGEIEDVVASHPLVEEVVAVGVPDPVQGERIKIVVVPRSDELTEDMLIAHCRAQLTAYKVPRLIQFRSEPLPKTAVGKVLRRELRD</sequence>
<accession>A0ABV2RBP0</accession>